<sequence length="97" mass="10007">MSHACCGGSEGGEVRRHAAAPPSADGPAFRVVDGLALAASPTFAAMALLTDVLGDPAEMLCSVAGVSPLSGMALMYLLMSVFHAGPWLRLLRARRLL</sequence>
<accession>A0A2P7SDH9</accession>
<proteinExistence type="predicted"/>
<dbReference type="Proteomes" id="UP000241229">
    <property type="component" value="Unassembled WGS sequence"/>
</dbReference>
<organism evidence="3 4">
    <name type="scientific">Kumtagia ephedrae</name>
    <dbReference type="NCBI Taxonomy" id="2116701"/>
    <lineage>
        <taxon>Bacteria</taxon>
        <taxon>Pseudomonadati</taxon>
        <taxon>Pseudomonadota</taxon>
        <taxon>Alphaproteobacteria</taxon>
        <taxon>Hyphomicrobiales</taxon>
        <taxon>Phyllobacteriaceae</taxon>
        <taxon>Kumtagia</taxon>
    </lineage>
</organism>
<feature type="region of interest" description="Disordered" evidence="1">
    <location>
        <begin position="1"/>
        <end position="25"/>
    </location>
</feature>
<dbReference type="RefSeq" id="WP_106772261.1">
    <property type="nucleotide sequence ID" value="NZ_PXYK01000009.1"/>
</dbReference>
<evidence type="ECO:0000313" key="4">
    <source>
        <dbReference type="Proteomes" id="UP000241229"/>
    </source>
</evidence>
<evidence type="ECO:0000313" key="3">
    <source>
        <dbReference type="EMBL" id="PSJ60527.1"/>
    </source>
</evidence>
<keyword evidence="2" id="KW-1133">Transmembrane helix</keyword>
<feature type="transmembrane region" description="Helical" evidence="2">
    <location>
        <begin position="73"/>
        <end position="91"/>
    </location>
</feature>
<gene>
    <name evidence="3" type="ORF">C7I84_11150</name>
</gene>
<keyword evidence="4" id="KW-1185">Reference proteome</keyword>
<evidence type="ECO:0000256" key="2">
    <source>
        <dbReference type="SAM" id="Phobius"/>
    </source>
</evidence>
<name>A0A2P7SDH9_9HYPH</name>
<comment type="caution">
    <text evidence="3">The sequence shown here is derived from an EMBL/GenBank/DDBJ whole genome shotgun (WGS) entry which is preliminary data.</text>
</comment>
<evidence type="ECO:0000256" key="1">
    <source>
        <dbReference type="SAM" id="MobiDB-lite"/>
    </source>
</evidence>
<dbReference type="EMBL" id="PXYK01000009">
    <property type="protein sequence ID" value="PSJ60527.1"/>
    <property type="molecule type" value="Genomic_DNA"/>
</dbReference>
<dbReference type="AlphaFoldDB" id="A0A2P7SDH9"/>
<keyword evidence="2" id="KW-0812">Transmembrane</keyword>
<protein>
    <submittedName>
        <fullName evidence="3">Uncharacterized protein</fullName>
    </submittedName>
</protein>
<reference evidence="3 4" key="1">
    <citation type="submission" date="2018-03" db="EMBL/GenBank/DDBJ databases">
        <title>The draft genome of Mesorhizobium sp. 6GN-30.</title>
        <authorList>
            <person name="Liu L."/>
            <person name="Li L."/>
            <person name="Wang T."/>
            <person name="Zhang X."/>
            <person name="Liang L."/>
        </authorList>
    </citation>
    <scope>NUCLEOTIDE SEQUENCE [LARGE SCALE GENOMIC DNA]</scope>
    <source>
        <strain evidence="3 4">6GN30</strain>
    </source>
</reference>
<keyword evidence="2" id="KW-0472">Membrane</keyword>
<dbReference type="OrthoDB" id="7777996at2"/>